<feature type="region of interest" description="Disordered" evidence="1">
    <location>
        <begin position="874"/>
        <end position="961"/>
    </location>
</feature>
<dbReference type="GO" id="GO:0035091">
    <property type="term" value="F:phosphatidylinositol binding"/>
    <property type="evidence" value="ECO:0007669"/>
    <property type="project" value="InterPro"/>
</dbReference>
<dbReference type="Proteomes" id="UP000612746">
    <property type="component" value="Unassembled WGS sequence"/>
</dbReference>
<keyword evidence="4" id="KW-1185">Reference proteome</keyword>
<proteinExistence type="predicted"/>
<feature type="region of interest" description="Disordered" evidence="1">
    <location>
        <begin position="66"/>
        <end position="108"/>
    </location>
</feature>
<feature type="region of interest" description="Disordered" evidence="1">
    <location>
        <begin position="226"/>
        <end position="268"/>
    </location>
</feature>
<dbReference type="SUPFAM" id="SSF89009">
    <property type="entry name" value="GAT-like domain"/>
    <property type="match status" value="1"/>
</dbReference>
<dbReference type="SUPFAM" id="SSF52047">
    <property type="entry name" value="RNI-like"/>
    <property type="match status" value="1"/>
</dbReference>
<dbReference type="GO" id="GO:0043130">
    <property type="term" value="F:ubiquitin binding"/>
    <property type="evidence" value="ECO:0007669"/>
    <property type="project" value="InterPro"/>
</dbReference>
<feature type="compositionally biased region" description="Polar residues" evidence="1">
    <location>
        <begin position="66"/>
        <end position="80"/>
    </location>
</feature>
<dbReference type="Gene3D" id="1.20.58.160">
    <property type="match status" value="1"/>
</dbReference>
<dbReference type="InterPro" id="IPR001611">
    <property type="entry name" value="Leu-rich_rpt"/>
</dbReference>
<dbReference type="OrthoDB" id="120976at2759"/>
<feature type="compositionally biased region" description="Low complexity" evidence="1">
    <location>
        <begin position="229"/>
        <end position="247"/>
    </location>
</feature>
<dbReference type="InterPro" id="IPR004152">
    <property type="entry name" value="GAT_dom"/>
</dbReference>
<dbReference type="InterPro" id="IPR032675">
    <property type="entry name" value="LRR_dom_sf"/>
</dbReference>
<organism evidence="3 4">
    <name type="scientific">Umbelopsis vinacea</name>
    <dbReference type="NCBI Taxonomy" id="44442"/>
    <lineage>
        <taxon>Eukaryota</taxon>
        <taxon>Fungi</taxon>
        <taxon>Fungi incertae sedis</taxon>
        <taxon>Mucoromycota</taxon>
        <taxon>Mucoromycotina</taxon>
        <taxon>Umbelopsidomycetes</taxon>
        <taxon>Umbelopsidales</taxon>
        <taxon>Umbelopsidaceae</taxon>
        <taxon>Umbelopsis</taxon>
    </lineage>
</organism>
<dbReference type="PANTHER" id="PTHR24114">
    <property type="entry name" value="LEUCINE RICH REPEAT FAMILY PROTEIN"/>
    <property type="match status" value="1"/>
</dbReference>
<reference evidence="3" key="1">
    <citation type="submission" date="2020-12" db="EMBL/GenBank/DDBJ databases">
        <title>Metabolic potential, ecology and presence of endohyphal bacteria is reflected in genomic diversity of Mucoromycotina.</title>
        <authorList>
            <person name="Muszewska A."/>
            <person name="Okrasinska A."/>
            <person name="Steczkiewicz K."/>
            <person name="Drgas O."/>
            <person name="Orlowska M."/>
            <person name="Perlinska-Lenart U."/>
            <person name="Aleksandrzak-Piekarczyk T."/>
            <person name="Szatraj K."/>
            <person name="Zielenkiewicz U."/>
            <person name="Pilsyk S."/>
            <person name="Malc E."/>
            <person name="Mieczkowski P."/>
            <person name="Kruszewska J.S."/>
            <person name="Biernat P."/>
            <person name="Pawlowska J."/>
        </authorList>
    </citation>
    <scope>NUCLEOTIDE SEQUENCE</scope>
    <source>
        <strain evidence="3">WA0000051536</strain>
    </source>
</reference>
<feature type="compositionally biased region" description="Polar residues" evidence="1">
    <location>
        <begin position="912"/>
        <end position="922"/>
    </location>
</feature>
<accession>A0A8H7PSN4</accession>
<name>A0A8H7PSN4_9FUNG</name>
<feature type="compositionally biased region" description="Basic and acidic residues" evidence="1">
    <location>
        <begin position="923"/>
        <end position="947"/>
    </location>
</feature>
<feature type="compositionally biased region" description="Low complexity" evidence="1">
    <location>
        <begin position="883"/>
        <end position="894"/>
    </location>
</feature>
<dbReference type="SMART" id="SM00368">
    <property type="entry name" value="LRR_RI"/>
    <property type="match status" value="8"/>
</dbReference>
<feature type="region of interest" description="Disordered" evidence="1">
    <location>
        <begin position="747"/>
        <end position="781"/>
    </location>
</feature>
<dbReference type="InterPro" id="IPR038425">
    <property type="entry name" value="GAT_sf"/>
</dbReference>
<feature type="region of interest" description="Disordered" evidence="1">
    <location>
        <begin position="700"/>
        <end position="720"/>
    </location>
</feature>
<dbReference type="AlphaFoldDB" id="A0A8H7PSN4"/>
<dbReference type="PROSITE" id="PS50909">
    <property type="entry name" value="GAT"/>
    <property type="match status" value="1"/>
</dbReference>
<evidence type="ECO:0000313" key="4">
    <source>
        <dbReference type="Proteomes" id="UP000612746"/>
    </source>
</evidence>
<evidence type="ECO:0000256" key="1">
    <source>
        <dbReference type="SAM" id="MobiDB-lite"/>
    </source>
</evidence>
<gene>
    <name evidence="3" type="ORF">INT44_006399</name>
</gene>
<dbReference type="PANTHER" id="PTHR24114:SF2">
    <property type="entry name" value="F-BOX DOMAIN-CONTAINING PROTEIN-RELATED"/>
    <property type="match status" value="1"/>
</dbReference>
<dbReference type="EMBL" id="JAEPRA010000010">
    <property type="protein sequence ID" value="KAG2179552.1"/>
    <property type="molecule type" value="Genomic_DNA"/>
</dbReference>
<feature type="compositionally biased region" description="Basic and acidic residues" evidence="1">
    <location>
        <begin position="769"/>
        <end position="781"/>
    </location>
</feature>
<dbReference type="InterPro" id="IPR052394">
    <property type="entry name" value="LRR-containing"/>
</dbReference>
<dbReference type="Pfam" id="PF03127">
    <property type="entry name" value="GAT"/>
    <property type="match status" value="1"/>
</dbReference>
<evidence type="ECO:0000313" key="3">
    <source>
        <dbReference type="EMBL" id="KAG2179552.1"/>
    </source>
</evidence>
<sequence>MSQVEGQSSAGHFTTVDDFILPGNHTRMEPPYDYNPNFKPAKGILKQRSRILQREQQASASWISTLNSKLSGNQNTNANDLQKRNGTDQLQDGKTADNRPQTGLAGGLSGFRKFISNAASNRTASNAQGSMMNLENSSVTSLSSLTSENFEDSNLELDPEELKRVRFSIQQLTTEYRPYDNPQYVDDAPKAEETNELKVGATEDQVAPATLEVSTEVDPKVTDETAHNFTDTTSHTESFTETTFEEVTPNEQESPVPKRSDSLVSSLSSGQGCSPNDLLVFYETACRNKDEHMFQPLVRQLQEQAHMAHLTSLDLSNYLIDREAAEPISDILTLEHNIQRLIMQNCGLEDETIKLMLNGLLTSDSIKYLNIANNKKIKANGYKFIAIYMREVCTPPDACEVFFYGILSRSIFQSTSLQVLNLSLNNFDKKSVQMISQGLLSKKSNTGLDTLIMDACLFRPSLLEALAVGVKNTASLKTLSLRNNRINHQGASWIGVMLRDYVSLGFYAGSTESISSTSSIQHGLERLALDGNDLRQGIQFVAQALKRNQSLKELGLNGCKIDARSAVYLGDALKYNQALEKLNISNNDLGIPVRDGFSSLSLGLQHHPSLRDIDLKGTSMKTEDAIEISKSLPYVKSLMRLDLRNNPHITIEGYASLAEAMKRNHTLAFLDIDVSQANQELTQLQSEILTQCSHNTRRNFAETTDGEDGSTSADTKVAPHKDVERVVSKTKAQTTVRLSLQERLAAVTRGANSRVPVPAQPNPSPSPEEELREKLEAKQKEEESLHKEIEIASDHQSLLAEMLNATSTEPTDERSDVNETLDRLHLQCETSQRLIMSFVPRITDELLLDKLLNVNDKLTEVISQYEKKYLEAPEKQLEEDAEPAVAEPQVVEEPSFAIGDDDEDDDDIPSRPNASALDTTVSVKDEKKTKLEEKRRETEKQEAEALKIAKQLTDQELQEEE</sequence>
<evidence type="ECO:0000259" key="2">
    <source>
        <dbReference type="PROSITE" id="PS50909"/>
    </source>
</evidence>
<comment type="caution">
    <text evidence="3">The sequence shown here is derived from an EMBL/GenBank/DDBJ whole genome shotgun (WGS) entry which is preliminary data.</text>
</comment>
<protein>
    <recommendedName>
        <fullName evidence="2">GAT domain-containing protein</fullName>
    </recommendedName>
</protein>
<dbReference type="Gene3D" id="3.80.10.10">
    <property type="entry name" value="Ribonuclease Inhibitor"/>
    <property type="match status" value="4"/>
</dbReference>
<feature type="domain" description="GAT" evidence="2">
    <location>
        <begin position="780"/>
        <end position="870"/>
    </location>
</feature>
<dbReference type="Pfam" id="PF13516">
    <property type="entry name" value="LRR_6"/>
    <property type="match status" value="1"/>
</dbReference>